<comment type="similarity">
    <text evidence="4">Belongs to the YigI thioesterase family.</text>
</comment>
<dbReference type="SUPFAM" id="SSF54637">
    <property type="entry name" value="Thioesterase/thiol ester dehydrase-isomerase"/>
    <property type="match status" value="1"/>
</dbReference>
<gene>
    <name evidence="9" type="ORF">SAMN04244570_3387</name>
</gene>
<accession>A0A1T4YRQ7</accession>
<reference evidence="10" key="1">
    <citation type="submission" date="2017-02" db="EMBL/GenBank/DDBJ databases">
        <authorList>
            <person name="Varghese N."/>
            <person name="Submissions S."/>
        </authorList>
    </citation>
    <scope>NUCLEOTIDE SEQUENCE [LARGE SCALE GENOMIC DNA]</scope>
    <source>
        <strain evidence="10">DSM 23966</strain>
    </source>
</reference>
<evidence type="ECO:0000256" key="3">
    <source>
        <dbReference type="ARBA" id="ARBA00036002"/>
    </source>
</evidence>
<comment type="catalytic activity">
    <reaction evidence="2">
        <text>a fatty acyl-CoA + H2O = a fatty acid + CoA + H(+)</text>
        <dbReference type="Rhea" id="RHEA:16781"/>
        <dbReference type="ChEBI" id="CHEBI:15377"/>
        <dbReference type="ChEBI" id="CHEBI:15378"/>
        <dbReference type="ChEBI" id="CHEBI:28868"/>
        <dbReference type="ChEBI" id="CHEBI:57287"/>
        <dbReference type="ChEBI" id="CHEBI:77636"/>
        <dbReference type="EC" id="3.1.2.20"/>
    </reaction>
</comment>
<dbReference type="GO" id="GO:0047617">
    <property type="term" value="F:fatty acyl-CoA hydrolase activity"/>
    <property type="evidence" value="ECO:0007669"/>
    <property type="project" value="UniProtKB-EC"/>
</dbReference>
<evidence type="ECO:0000256" key="5">
    <source>
        <dbReference type="ARBA" id="ARBA00038894"/>
    </source>
</evidence>
<evidence type="ECO:0000256" key="4">
    <source>
        <dbReference type="ARBA" id="ARBA00038381"/>
    </source>
</evidence>
<evidence type="ECO:0000313" key="9">
    <source>
        <dbReference type="EMBL" id="SKB04363.1"/>
    </source>
</evidence>
<dbReference type="PANTHER" id="PTHR43240:SF20">
    <property type="entry name" value="MEDIUM_LONG-CHAIN ACYL-COA THIOESTERASE YIGI"/>
    <property type="match status" value="1"/>
</dbReference>
<dbReference type="RefSeq" id="WP_009498505.1">
    <property type="nucleotide sequence ID" value="NZ_FUYJ01000008.1"/>
</dbReference>
<dbReference type="Proteomes" id="UP000190042">
    <property type="component" value="Unassembled WGS sequence"/>
</dbReference>
<keyword evidence="10" id="KW-1185">Reference proteome</keyword>
<name>A0A1T4YRQ7_9BACL</name>
<dbReference type="NCBIfam" id="TIGR00369">
    <property type="entry name" value="unchar_dom_1"/>
    <property type="match status" value="1"/>
</dbReference>
<comment type="catalytic activity">
    <reaction evidence="7">
        <text>a medium-chain fatty acyl-CoA + H2O = a medium-chain fatty acid + CoA + H(+)</text>
        <dbReference type="Rhea" id="RHEA:68184"/>
        <dbReference type="ChEBI" id="CHEBI:15377"/>
        <dbReference type="ChEBI" id="CHEBI:15378"/>
        <dbReference type="ChEBI" id="CHEBI:57287"/>
        <dbReference type="ChEBI" id="CHEBI:59558"/>
        <dbReference type="ChEBI" id="CHEBI:90546"/>
    </reaction>
</comment>
<dbReference type="PANTHER" id="PTHR43240">
    <property type="entry name" value="1,4-DIHYDROXY-2-NAPHTHOYL-COA THIOESTERASE 1"/>
    <property type="match status" value="1"/>
</dbReference>
<evidence type="ECO:0000256" key="1">
    <source>
        <dbReference type="ARBA" id="ARBA00022801"/>
    </source>
</evidence>
<dbReference type="InterPro" id="IPR029069">
    <property type="entry name" value="HotDog_dom_sf"/>
</dbReference>
<protein>
    <recommendedName>
        <fullName evidence="6">Medium/long-chain acyl-CoA thioesterase YigI</fullName>
        <ecNumber evidence="5">3.1.2.20</ecNumber>
    </recommendedName>
</protein>
<dbReference type="AlphaFoldDB" id="A0A1T4YRQ7"/>
<dbReference type="EC" id="3.1.2.20" evidence="5"/>
<dbReference type="Pfam" id="PF03061">
    <property type="entry name" value="4HBT"/>
    <property type="match status" value="1"/>
</dbReference>
<dbReference type="InterPro" id="IPR006683">
    <property type="entry name" value="Thioestr_dom"/>
</dbReference>
<evidence type="ECO:0000256" key="2">
    <source>
        <dbReference type="ARBA" id="ARBA00035880"/>
    </source>
</evidence>
<evidence type="ECO:0000256" key="7">
    <source>
        <dbReference type="ARBA" id="ARBA00048062"/>
    </source>
</evidence>
<comment type="catalytic activity">
    <reaction evidence="3">
        <text>a long-chain fatty acyl-CoA + H2O = a long-chain fatty acid + CoA + H(+)</text>
        <dbReference type="Rhea" id="RHEA:67680"/>
        <dbReference type="ChEBI" id="CHEBI:15377"/>
        <dbReference type="ChEBI" id="CHEBI:15378"/>
        <dbReference type="ChEBI" id="CHEBI:57287"/>
        <dbReference type="ChEBI" id="CHEBI:57560"/>
        <dbReference type="ChEBI" id="CHEBI:83139"/>
    </reaction>
</comment>
<feature type="domain" description="Thioesterase" evidence="8">
    <location>
        <begin position="52"/>
        <end position="126"/>
    </location>
</feature>
<evidence type="ECO:0000259" key="8">
    <source>
        <dbReference type="Pfam" id="PF03061"/>
    </source>
</evidence>
<dbReference type="EMBL" id="FUYJ01000008">
    <property type="protein sequence ID" value="SKB04363.1"/>
    <property type="molecule type" value="Genomic_DNA"/>
</dbReference>
<dbReference type="CDD" id="cd03443">
    <property type="entry name" value="PaaI_thioesterase"/>
    <property type="match status" value="1"/>
</dbReference>
<keyword evidence="1" id="KW-0378">Hydrolase</keyword>
<evidence type="ECO:0000256" key="6">
    <source>
        <dbReference type="ARBA" id="ARBA00040062"/>
    </source>
</evidence>
<evidence type="ECO:0000313" key="10">
    <source>
        <dbReference type="Proteomes" id="UP000190042"/>
    </source>
</evidence>
<sequence>MNHTTVEYLEKVRQDFETSPFWKFASLQTKKLEEGDVELYLPYRPEYDNVRGTIHGGMYMSILDTTMGMLCRSLGSDDVMTIQMATQFLKPVVQESVYSKASVINRSRSTALVEGKLFNENDELVAHCTATFKLK</sequence>
<dbReference type="Gene3D" id="3.10.129.10">
    <property type="entry name" value="Hotdog Thioesterase"/>
    <property type="match status" value="1"/>
</dbReference>
<organism evidence="9 10">
    <name type="scientific">Sporosarcina newyorkensis</name>
    <dbReference type="NCBI Taxonomy" id="759851"/>
    <lineage>
        <taxon>Bacteria</taxon>
        <taxon>Bacillati</taxon>
        <taxon>Bacillota</taxon>
        <taxon>Bacilli</taxon>
        <taxon>Bacillales</taxon>
        <taxon>Caryophanaceae</taxon>
        <taxon>Sporosarcina</taxon>
    </lineage>
</organism>
<dbReference type="InterPro" id="IPR003736">
    <property type="entry name" value="PAAI_dom"/>
</dbReference>
<proteinExistence type="inferred from homology"/>